<dbReference type="InterPro" id="IPR049936">
    <property type="entry name" value="TopBP1_BRCT_8"/>
</dbReference>
<feature type="non-terminal residue" evidence="4">
    <location>
        <position position="1563"/>
    </location>
</feature>
<comment type="caution">
    <text evidence="4">The sequence shown here is derived from an EMBL/GenBank/DDBJ whole genome shotgun (WGS) entry which is preliminary data.</text>
</comment>
<protein>
    <submittedName>
        <fullName evidence="4">Protein kinase activating protein dpb11</fullName>
    </submittedName>
</protein>
<reference evidence="4" key="1">
    <citation type="submission" date="2022-07" db="EMBL/GenBank/DDBJ databases">
        <title>Phylogenomic reconstructions and comparative analyses of Kickxellomycotina fungi.</title>
        <authorList>
            <person name="Reynolds N.K."/>
            <person name="Stajich J.E."/>
            <person name="Barry K."/>
            <person name="Grigoriev I.V."/>
            <person name="Crous P."/>
            <person name="Smith M.E."/>
        </authorList>
    </citation>
    <scope>NUCLEOTIDE SEQUENCE</scope>
    <source>
        <strain evidence="4">RSA 1196</strain>
    </source>
</reference>
<evidence type="ECO:0000256" key="2">
    <source>
        <dbReference type="SAM" id="MobiDB-lite"/>
    </source>
</evidence>
<feature type="region of interest" description="Disordered" evidence="2">
    <location>
        <begin position="96"/>
        <end position="126"/>
    </location>
</feature>
<feature type="region of interest" description="Disordered" evidence="2">
    <location>
        <begin position="969"/>
        <end position="1018"/>
    </location>
</feature>
<sequence length="1563" mass="171998">FGPVQSKHLQKIVTENGGRVLTRLPAPKLTHVVVFGGDLTDGDQHQLNHSVTNPAVKIVEHRWLRECYHQQTRVSETPYLLEYTVGSGVMTTQVNRHSTGDDAASTSKVDFPVDHNDPSPGSLLSHRHSSKQLEALRANMNTPTPVNRSSLSRLPTKSKSDRVPYPQPNAALATLESFPSPVSTVSTLRQSTMSPADFSSTFPAPVSRVSRGVTKSNIPPEATRPPPPVRGSVQVDNAQCRNQDQGLHTTRSDLFKDLIFTGLGFSPEHTRVLHQVVEKQGGRFFPSLIAESELTSDKSTSQIGNSLITRWQRIFLTLDCIEPPRRVYVVAPLTSASHRTLGKPTSGQTLVMRPDLVALVSARDHLKYHGVQLHMVSECWVERCLERLCLFDEDDFPLFKPLLQALPIPQCRGLVIGISGFEGLPREHLIKFIRALGAECTEKFSRKNTHLVCKAPQGPKYDKAMQWGIPVMDEKWAMDLISHESFPTDLNATSRTVSSSTLSHTLNNASPSTTPAPRSTQTPVHLNFYDTYSPGPSITQGQRVSTPKTEVRPSESTAQDCHGRPSLAEPTDPKVHLSPRRMTSPGQSPASKDRPISLHYDTSSGEEGPLSYPISSSKQATSTMTRAPPSRTDTPLQCSMDTTKFDLDSALGALKTPSHPPPTPSLANNAPPDTPTGATPVVAAFRSRLGETIAWCDTPQALVDALPEEPVRMPAVTPTNGCTTPDKDFTTMVSNSAQTSPNGILRGLVLCLSQRISHRRAELTEISQILGAHVTWVMSDVCTHFVHQGTKVNETFRDFKLAKQLHKPIVSPWWLHKCYEERRRLPEKAYPHTFNPCLLLDLRSTLISPQVSKGKTPVMVTPTPQSTSEPRASVEETNNITLESSPKPTDSNADGVPVGEKAQNLTDPGDTTDDKMPNDYSGTEPNLNAEAENSRVQTDTTVPLKDYSATIEALLDKIATPKESKPLLKRWHLPSPAVLERSPADPMTQATTPTTKESPQTNGKQDPDHLSPLGSDTPQAYLMTQEPLAVHYQDPEAQKEKARLLLRLRDQQGVAELGSGSAMDSFDNHVGGNPPQLVVSKSKSVEKPSEVGSGPSATRVIDTGVPMADVKSRSPPRMDCQPLGTRPRKDSKELPRITSDLSLFEGTIPLSDASALPDKQLTVSRQDPLTPQRPKSPMAVSTTNETESIPVGVSLATVQPGWSSPPSVPPRRSPPLVRETRPSVKIFQFSGIPPTKRKKFVGIIKRLGGQIGETDGFDPHCTHIVVGYPNRSEKVMAAIAHGLWLLQPTYLDQSSRDGQFAKELDYEWAQNQAIPPDEALLALAARRWREHLTVSRTSPSRGKHKGAFAKWQVLLCTSDLKQQSYQRLLEAGGAQVEQLKLGAQREMVSQRRQQDFTHVIVDTEVSPRIRRELWEIMAVKCLCMTTEFIVQYLTVNHGDDGVWDGLLPSPNVAKSLPFGMQEAIRLTLVDHPVVKEAWDDCLKQHPVSNATPVRSTMKPTGGSSSVRSRSTRLSTRKRKNSLTRSSIVGVDTPTQDDFQPRSPRSVSTRGMGQTESCKRHRRR</sequence>
<dbReference type="GO" id="GO:0006270">
    <property type="term" value="P:DNA replication initiation"/>
    <property type="evidence" value="ECO:0007669"/>
    <property type="project" value="TreeGrafter"/>
</dbReference>
<feature type="region of interest" description="Disordered" evidence="2">
    <location>
        <begin position="651"/>
        <end position="678"/>
    </location>
</feature>
<evidence type="ECO:0000256" key="1">
    <source>
        <dbReference type="ARBA" id="ARBA00022737"/>
    </source>
</evidence>
<dbReference type="CDD" id="cd17727">
    <property type="entry name" value="BRCT_TopBP1_rpt6"/>
    <property type="match status" value="1"/>
</dbReference>
<feature type="region of interest" description="Disordered" evidence="2">
    <location>
        <begin position="1198"/>
        <end position="1217"/>
    </location>
</feature>
<feature type="domain" description="BRCT" evidence="3">
    <location>
        <begin position="250"/>
        <end position="398"/>
    </location>
</feature>
<dbReference type="FunFam" id="3.40.50.10190:FF:000018">
    <property type="entry name" value="DNA topoisomerase 2-binding protein 1"/>
    <property type="match status" value="1"/>
</dbReference>
<evidence type="ECO:0000313" key="4">
    <source>
        <dbReference type="EMBL" id="KAJ1965651.1"/>
    </source>
</evidence>
<feature type="region of interest" description="Disordered" evidence="2">
    <location>
        <begin position="501"/>
        <end position="639"/>
    </location>
</feature>
<feature type="region of interest" description="Disordered" evidence="2">
    <location>
        <begin position="852"/>
        <end position="937"/>
    </location>
</feature>
<feature type="compositionally biased region" description="Polar residues" evidence="2">
    <location>
        <begin position="1487"/>
        <end position="1502"/>
    </location>
</feature>
<dbReference type="PANTHER" id="PTHR13561:SF20">
    <property type="entry name" value="DNA TOPOISOMERASE 2-BINDING PROTEIN 1"/>
    <property type="match status" value="1"/>
</dbReference>
<dbReference type="CDD" id="cd17738">
    <property type="entry name" value="BRCT_TopBP1_rpt7"/>
    <property type="match status" value="1"/>
</dbReference>
<dbReference type="PANTHER" id="PTHR13561">
    <property type="entry name" value="DNA REPLICATION REGULATOR DPB11-RELATED"/>
    <property type="match status" value="1"/>
</dbReference>
<accession>A0A9W8E3N8</accession>
<feature type="compositionally biased region" description="Polar residues" evidence="2">
    <location>
        <begin position="534"/>
        <end position="559"/>
    </location>
</feature>
<dbReference type="GO" id="GO:0007095">
    <property type="term" value="P:mitotic G2 DNA damage checkpoint signaling"/>
    <property type="evidence" value="ECO:0007669"/>
    <property type="project" value="TreeGrafter"/>
</dbReference>
<dbReference type="Pfam" id="PF00533">
    <property type="entry name" value="BRCT"/>
    <property type="match status" value="2"/>
</dbReference>
<keyword evidence="5" id="KW-1185">Reference proteome</keyword>
<dbReference type="SMART" id="SM00292">
    <property type="entry name" value="BRCT"/>
    <property type="match status" value="5"/>
</dbReference>
<feature type="compositionally biased region" description="Polar residues" evidence="2">
    <location>
        <begin position="501"/>
        <end position="524"/>
    </location>
</feature>
<feature type="compositionally biased region" description="Polar residues" evidence="2">
    <location>
        <begin position="1522"/>
        <end position="1555"/>
    </location>
</feature>
<dbReference type="OrthoDB" id="251770at2759"/>
<feature type="region of interest" description="Disordered" evidence="2">
    <location>
        <begin position="140"/>
        <end position="163"/>
    </location>
</feature>
<organism evidence="4 5">
    <name type="scientific">Dispira parvispora</name>
    <dbReference type="NCBI Taxonomy" id="1520584"/>
    <lineage>
        <taxon>Eukaryota</taxon>
        <taxon>Fungi</taxon>
        <taxon>Fungi incertae sedis</taxon>
        <taxon>Zoopagomycota</taxon>
        <taxon>Kickxellomycotina</taxon>
        <taxon>Dimargaritomycetes</taxon>
        <taxon>Dimargaritales</taxon>
        <taxon>Dimargaritaceae</taxon>
        <taxon>Dispira</taxon>
    </lineage>
</organism>
<proteinExistence type="predicted"/>
<feature type="region of interest" description="Disordered" evidence="2">
    <location>
        <begin position="1487"/>
        <end position="1563"/>
    </location>
</feature>
<feature type="domain" description="BRCT" evidence="3">
    <location>
        <begin position="412"/>
        <end position="481"/>
    </location>
</feature>
<evidence type="ECO:0000313" key="5">
    <source>
        <dbReference type="Proteomes" id="UP001150925"/>
    </source>
</evidence>
<dbReference type="PROSITE" id="PS50172">
    <property type="entry name" value="BRCT"/>
    <property type="match status" value="4"/>
</dbReference>
<dbReference type="Proteomes" id="UP001150925">
    <property type="component" value="Unassembled WGS sequence"/>
</dbReference>
<feature type="region of interest" description="Disordered" evidence="2">
    <location>
        <begin position="1107"/>
        <end position="1134"/>
    </location>
</feature>
<gene>
    <name evidence="4" type="primary">DPB11</name>
    <name evidence="4" type="ORF">IWQ62_002613</name>
</gene>
<feature type="compositionally biased region" description="Polar residues" evidence="2">
    <location>
        <begin position="988"/>
        <end position="1004"/>
    </location>
</feature>
<dbReference type="SUPFAM" id="SSF52113">
    <property type="entry name" value="BRCT domain"/>
    <property type="match status" value="5"/>
</dbReference>
<dbReference type="InterPro" id="IPR001357">
    <property type="entry name" value="BRCT_dom"/>
</dbReference>
<feature type="compositionally biased region" description="Polar residues" evidence="2">
    <location>
        <begin position="140"/>
        <end position="157"/>
    </location>
</feature>
<feature type="compositionally biased region" description="Polar residues" evidence="2">
    <location>
        <begin position="862"/>
        <end position="892"/>
    </location>
</feature>
<keyword evidence="4" id="KW-0418">Kinase</keyword>
<feature type="compositionally biased region" description="Low complexity" evidence="2">
    <location>
        <begin position="1503"/>
        <end position="1513"/>
    </location>
</feature>
<dbReference type="GO" id="GO:0033314">
    <property type="term" value="P:mitotic DNA replication checkpoint signaling"/>
    <property type="evidence" value="ECO:0007669"/>
    <property type="project" value="TreeGrafter"/>
</dbReference>
<feature type="compositionally biased region" description="Polar residues" evidence="2">
    <location>
        <begin position="613"/>
        <end position="639"/>
    </location>
</feature>
<dbReference type="CDD" id="cd17728">
    <property type="entry name" value="BRCT_TopBP1_rpt8"/>
    <property type="match status" value="1"/>
</dbReference>
<name>A0A9W8E3N8_9FUNG</name>
<feature type="domain" description="BRCT" evidence="3">
    <location>
        <begin position="740"/>
        <end position="832"/>
    </location>
</feature>
<feature type="region of interest" description="Disordered" evidence="2">
    <location>
        <begin position="209"/>
        <end position="231"/>
    </location>
</feature>
<evidence type="ECO:0000259" key="3">
    <source>
        <dbReference type="PROSITE" id="PS50172"/>
    </source>
</evidence>
<dbReference type="GO" id="GO:0016301">
    <property type="term" value="F:kinase activity"/>
    <property type="evidence" value="ECO:0007669"/>
    <property type="project" value="UniProtKB-KW"/>
</dbReference>
<feature type="region of interest" description="Disordered" evidence="2">
    <location>
        <begin position="1155"/>
        <end position="1186"/>
    </location>
</feature>
<keyword evidence="4" id="KW-0808">Transferase</keyword>
<dbReference type="Gene3D" id="3.40.50.10190">
    <property type="entry name" value="BRCT domain"/>
    <property type="match status" value="6"/>
</dbReference>
<dbReference type="InterPro" id="IPR036420">
    <property type="entry name" value="BRCT_dom_sf"/>
</dbReference>
<keyword evidence="1" id="KW-0677">Repeat</keyword>
<dbReference type="Pfam" id="PF12738">
    <property type="entry name" value="PTCB-BRCT"/>
    <property type="match status" value="1"/>
</dbReference>
<dbReference type="EMBL" id="JANBPY010000578">
    <property type="protein sequence ID" value="KAJ1965651.1"/>
    <property type="molecule type" value="Genomic_DNA"/>
</dbReference>
<feature type="domain" description="BRCT" evidence="3">
    <location>
        <begin position="1"/>
        <end position="81"/>
    </location>
</feature>